<name>A0AAD1TQN7_PELCU</name>
<evidence type="ECO:0000313" key="2">
    <source>
        <dbReference type="Proteomes" id="UP001295444"/>
    </source>
</evidence>
<gene>
    <name evidence="1" type="ORF">PECUL_23A043893</name>
</gene>
<protein>
    <submittedName>
        <fullName evidence="1">Uncharacterized protein</fullName>
    </submittedName>
</protein>
<organism evidence="1 2">
    <name type="scientific">Pelobates cultripes</name>
    <name type="common">Western spadefoot toad</name>
    <dbReference type="NCBI Taxonomy" id="61616"/>
    <lineage>
        <taxon>Eukaryota</taxon>
        <taxon>Metazoa</taxon>
        <taxon>Chordata</taxon>
        <taxon>Craniata</taxon>
        <taxon>Vertebrata</taxon>
        <taxon>Euteleostomi</taxon>
        <taxon>Amphibia</taxon>
        <taxon>Batrachia</taxon>
        <taxon>Anura</taxon>
        <taxon>Pelobatoidea</taxon>
        <taxon>Pelobatidae</taxon>
        <taxon>Pelobates</taxon>
    </lineage>
</organism>
<accession>A0AAD1TQN7</accession>
<dbReference type="EMBL" id="CAKOES020001097">
    <property type="protein sequence ID" value="CAH2330722.1"/>
    <property type="molecule type" value="Genomic_DNA"/>
</dbReference>
<sequence length="50" mass="5621">MKQRISLCVDGGRKKPKKGRHWLLWTEPSTSDFDIKEDAFDSQGEGAATV</sequence>
<proteinExistence type="predicted"/>
<dbReference type="Proteomes" id="UP001295444">
    <property type="component" value="Unassembled WGS sequence"/>
</dbReference>
<evidence type="ECO:0000313" key="1">
    <source>
        <dbReference type="EMBL" id="CAH2330722.1"/>
    </source>
</evidence>
<feature type="non-terminal residue" evidence="1">
    <location>
        <position position="50"/>
    </location>
</feature>
<reference evidence="1" key="1">
    <citation type="submission" date="2022-03" db="EMBL/GenBank/DDBJ databases">
        <authorList>
            <person name="Alioto T."/>
            <person name="Alioto T."/>
            <person name="Gomez Garrido J."/>
        </authorList>
    </citation>
    <scope>NUCLEOTIDE SEQUENCE</scope>
</reference>
<comment type="caution">
    <text evidence="1">The sequence shown here is derived from an EMBL/GenBank/DDBJ whole genome shotgun (WGS) entry which is preliminary data.</text>
</comment>
<keyword evidence="2" id="KW-1185">Reference proteome</keyword>
<dbReference type="AlphaFoldDB" id="A0AAD1TQN7"/>